<dbReference type="GO" id="GO:0003730">
    <property type="term" value="F:mRNA 3'-UTR binding"/>
    <property type="evidence" value="ECO:0007669"/>
    <property type="project" value="TreeGrafter"/>
</dbReference>
<dbReference type="GO" id="GO:0010494">
    <property type="term" value="C:cytoplasmic stress granule"/>
    <property type="evidence" value="ECO:0007669"/>
    <property type="project" value="TreeGrafter"/>
</dbReference>
<protein>
    <submittedName>
        <fullName evidence="4">KH domain-containing protein</fullName>
    </submittedName>
</protein>
<evidence type="ECO:0000259" key="2">
    <source>
        <dbReference type="SMART" id="SM00322"/>
    </source>
</evidence>
<keyword evidence="1" id="KW-0694">RNA-binding</keyword>
<accession>A0A1I7Y0J6</accession>
<dbReference type="Proteomes" id="UP000095287">
    <property type="component" value="Unplaced"/>
</dbReference>
<dbReference type="GO" id="GO:0045727">
    <property type="term" value="P:positive regulation of translation"/>
    <property type="evidence" value="ECO:0007669"/>
    <property type="project" value="TreeGrafter"/>
</dbReference>
<sequence length="141" mass="15617">MGLAIYEARKIQDIVDIKLDESDADAPCVCKVIAKTQEAAEKARGMLEYAMKSVAVPDTFVDRVIGEDGKTIQEIVDRSGVVRVQIDESPSQAENGGEDIVNFVFMGTRGTIENAGFLIELHVKYLKEIDDLSSRQQLLRQ</sequence>
<proteinExistence type="predicted"/>
<dbReference type="SMART" id="SM00322">
    <property type="entry name" value="KH"/>
    <property type="match status" value="1"/>
</dbReference>
<dbReference type="GO" id="GO:0099577">
    <property type="term" value="P:regulation of translation at presynapse, modulating synaptic transmission"/>
    <property type="evidence" value="ECO:0007669"/>
    <property type="project" value="TreeGrafter"/>
</dbReference>
<dbReference type="GO" id="GO:0048513">
    <property type="term" value="P:animal organ development"/>
    <property type="evidence" value="ECO:0007669"/>
    <property type="project" value="TreeGrafter"/>
</dbReference>
<dbReference type="PROSITE" id="PS50084">
    <property type="entry name" value="KH_TYPE_1"/>
    <property type="match status" value="1"/>
</dbReference>
<dbReference type="AlphaFoldDB" id="A0A1I7Y0J6"/>
<dbReference type="InterPro" id="IPR004088">
    <property type="entry name" value="KH_dom_type_1"/>
</dbReference>
<evidence type="ECO:0000313" key="3">
    <source>
        <dbReference type="Proteomes" id="UP000095287"/>
    </source>
</evidence>
<dbReference type="GO" id="GO:0045182">
    <property type="term" value="F:translation regulator activity"/>
    <property type="evidence" value="ECO:0007669"/>
    <property type="project" value="TreeGrafter"/>
</dbReference>
<dbReference type="PANTHER" id="PTHR10603">
    <property type="entry name" value="FRAGILE X MENTAL RETARDATION SYNDROME-RELATED PROTEIN"/>
    <property type="match status" value="1"/>
</dbReference>
<name>A0A1I7Y0J6_9BILA</name>
<dbReference type="InterPro" id="IPR004087">
    <property type="entry name" value="KH_dom"/>
</dbReference>
<feature type="domain" description="K Homology" evidence="2">
    <location>
        <begin position="48"/>
        <end position="124"/>
    </location>
</feature>
<dbReference type="InterPro" id="IPR040148">
    <property type="entry name" value="FMR1"/>
</dbReference>
<dbReference type="SUPFAM" id="SSF54791">
    <property type="entry name" value="Eukaryotic type KH-domain (KH-domain type I)"/>
    <property type="match status" value="1"/>
</dbReference>
<dbReference type="Gene3D" id="3.30.1370.10">
    <property type="entry name" value="K Homology domain, type 1"/>
    <property type="match status" value="2"/>
</dbReference>
<dbReference type="GO" id="GO:0005634">
    <property type="term" value="C:nucleus"/>
    <property type="evidence" value="ECO:0007669"/>
    <property type="project" value="TreeGrafter"/>
</dbReference>
<dbReference type="GO" id="GO:0048170">
    <property type="term" value="P:positive regulation of long-term neuronal synaptic plasticity"/>
    <property type="evidence" value="ECO:0007669"/>
    <property type="project" value="TreeGrafter"/>
</dbReference>
<dbReference type="GO" id="GO:0043005">
    <property type="term" value="C:neuron projection"/>
    <property type="evidence" value="ECO:0007669"/>
    <property type="project" value="TreeGrafter"/>
</dbReference>
<dbReference type="Pfam" id="PF00013">
    <property type="entry name" value="KH_1"/>
    <property type="match status" value="1"/>
</dbReference>
<evidence type="ECO:0000256" key="1">
    <source>
        <dbReference type="PROSITE-ProRule" id="PRU00117"/>
    </source>
</evidence>
<evidence type="ECO:0000313" key="4">
    <source>
        <dbReference type="WBParaSite" id="L893_g11363.t1"/>
    </source>
</evidence>
<dbReference type="WBParaSite" id="L893_g11363.t1">
    <property type="protein sequence ID" value="L893_g11363.t1"/>
    <property type="gene ID" value="L893_g11363"/>
</dbReference>
<dbReference type="PANTHER" id="PTHR10603:SF7">
    <property type="entry name" value="FRAGILE X MESSENGER RIBONUCLEOPROTEIN 1 HOMOLOG"/>
    <property type="match status" value="1"/>
</dbReference>
<dbReference type="GO" id="GO:0051028">
    <property type="term" value="P:mRNA transport"/>
    <property type="evidence" value="ECO:0007669"/>
    <property type="project" value="TreeGrafter"/>
</dbReference>
<dbReference type="GO" id="GO:0098793">
    <property type="term" value="C:presynapse"/>
    <property type="evidence" value="ECO:0007669"/>
    <property type="project" value="GOC"/>
</dbReference>
<dbReference type="InterPro" id="IPR036612">
    <property type="entry name" value="KH_dom_type_1_sf"/>
</dbReference>
<keyword evidence="3" id="KW-1185">Reference proteome</keyword>
<reference evidence="4" key="1">
    <citation type="submission" date="2016-11" db="UniProtKB">
        <authorList>
            <consortium name="WormBaseParasite"/>
        </authorList>
    </citation>
    <scope>IDENTIFICATION</scope>
</reference>
<dbReference type="GO" id="GO:0043488">
    <property type="term" value="P:regulation of mRNA stability"/>
    <property type="evidence" value="ECO:0007669"/>
    <property type="project" value="TreeGrafter"/>
</dbReference>
<organism evidence="3 4">
    <name type="scientific">Steinernema glaseri</name>
    <dbReference type="NCBI Taxonomy" id="37863"/>
    <lineage>
        <taxon>Eukaryota</taxon>
        <taxon>Metazoa</taxon>
        <taxon>Ecdysozoa</taxon>
        <taxon>Nematoda</taxon>
        <taxon>Chromadorea</taxon>
        <taxon>Rhabditida</taxon>
        <taxon>Tylenchina</taxon>
        <taxon>Panagrolaimomorpha</taxon>
        <taxon>Strongyloidoidea</taxon>
        <taxon>Steinernematidae</taxon>
        <taxon>Steinernema</taxon>
    </lineage>
</organism>